<evidence type="ECO:0000259" key="2">
    <source>
        <dbReference type="PROSITE" id="PS00662"/>
    </source>
</evidence>
<dbReference type="InterPro" id="IPR027417">
    <property type="entry name" value="P-loop_NTPase"/>
</dbReference>
<dbReference type="SUPFAM" id="SSF52540">
    <property type="entry name" value="P-loop containing nucleoside triphosphate hydrolases"/>
    <property type="match status" value="1"/>
</dbReference>
<gene>
    <name evidence="3" type="ORF">ASNO1_33310</name>
</gene>
<dbReference type="InterPro" id="IPR006321">
    <property type="entry name" value="PilT/PilU"/>
</dbReference>
<dbReference type="NCBIfam" id="TIGR01420">
    <property type="entry name" value="pilT_fam"/>
    <property type="match status" value="1"/>
</dbReference>
<sequence length="648" mass="66420">MKPLAELLRHLSRPGITELALASGRPPMVRGATGYEPVDPGALSTDDLVKALQAMVGMARASTVSETPVQWTVNATGLGSISIAAVRRGELMNVRLTRGAEGAAQAAAPAATAAPAAATQAAAPAAAAPTRTPYAGMPAVSAQAPTRTPYAGMPAVSAEATARAAQPGGFSAADAARTSQAAGSAARGVPGAAIASPQAGAASAYGGAATHTGAAGYAGAGAAHAGAPAHAGAAHTGASAHTGAATSNPPARIIPISRTTSAPGRDLAVLLEQARSMLASDLHLVAGRPPLLRIAGELLPQDTPLSPETVERLLLPIIPERLRPVLEKDGSVDFALDSEDTGRFRVNVGRQRTGLKGTFRLIAREIPTLESLGLPADIAKATHHHQGLIVLTGPSGHGKTSTLAALVDIINRETTHHVLTVEDPVEYVHPRKRALISQREVGTSTRTFASALKGSLREDPDVIVVGELRDTETVRMALAASETGHLLISTMNTPSAAKTIDRLIDLFPPGDQQQVRLSLSSGLRLIVSQRLMPSADGKSMVAAAEVLTGSVALGNLIRDNKTFQIPSLQQRGKSLGIIRFEDSLADLARSGKATLETVKGFAENPDEIEAMVTGRRPGAAPTVSPPASAQEGARMLSKVGSLLGKKGA</sequence>
<comment type="similarity">
    <text evidence="1">Belongs to the GSP E family.</text>
</comment>
<reference evidence="3 4" key="1">
    <citation type="journal article" date="2024" name="Arch. Microbiol.">
        <title>Corallococcus caeni sp. nov., a novel myxobacterium isolated from activated sludge.</title>
        <authorList>
            <person name="Tomita S."/>
            <person name="Nakai R."/>
            <person name="Kuroda K."/>
            <person name="Kurashita H."/>
            <person name="Hatamoto M."/>
            <person name="Yamaguchi T."/>
            <person name="Narihiro T."/>
        </authorList>
    </citation>
    <scope>NUCLEOTIDE SEQUENCE [LARGE SCALE GENOMIC DNA]</scope>
    <source>
        <strain evidence="3 4">NO1</strain>
    </source>
</reference>
<protein>
    <recommendedName>
        <fullName evidence="2">Bacterial type II secretion system protein E domain-containing protein</fullName>
    </recommendedName>
</protein>
<keyword evidence="4" id="KW-1185">Reference proteome</keyword>
<evidence type="ECO:0000313" key="3">
    <source>
        <dbReference type="EMBL" id="GMU07078.1"/>
    </source>
</evidence>
<dbReference type="RefSeq" id="WP_338277929.1">
    <property type="nucleotide sequence ID" value="NZ_BTTX01000003.1"/>
</dbReference>
<organism evidence="3 4">
    <name type="scientific">Corallococcus caeni</name>
    <dbReference type="NCBI Taxonomy" id="3082388"/>
    <lineage>
        <taxon>Bacteria</taxon>
        <taxon>Pseudomonadati</taxon>
        <taxon>Myxococcota</taxon>
        <taxon>Myxococcia</taxon>
        <taxon>Myxococcales</taxon>
        <taxon>Cystobacterineae</taxon>
        <taxon>Myxococcaceae</taxon>
        <taxon>Corallococcus</taxon>
    </lineage>
</organism>
<comment type="caution">
    <text evidence="3">The sequence shown here is derived from an EMBL/GenBank/DDBJ whole genome shotgun (WGS) entry which is preliminary data.</text>
</comment>
<dbReference type="InterPro" id="IPR001482">
    <property type="entry name" value="T2SS/T4SS_dom"/>
</dbReference>
<dbReference type="InterPro" id="IPR050921">
    <property type="entry name" value="T4SS_GSP_E_ATPase"/>
</dbReference>
<accession>A0ABQ6QUU7</accession>
<proteinExistence type="inferred from homology"/>
<dbReference type="Gene3D" id="3.30.450.90">
    <property type="match status" value="1"/>
</dbReference>
<dbReference type="Proteomes" id="UP001342631">
    <property type="component" value="Unassembled WGS sequence"/>
</dbReference>
<dbReference type="CDD" id="cd01131">
    <property type="entry name" value="PilT"/>
    <property type="match status" value="1"/>
</dbReference>
<dbReference type="PROSITE" id="PS00662">
    <property type="entry name" value="T2SP_E"/>
    <property type="match status" value="1"/>
</dbReference>
<evidence type="ECO:0000313" key="4">
    <source>
        <dbReference type="Proteomes" id="UP001342631"/>
    </source>
</evidence>
<dbReference type="EMBL" id="BTTX01000003">
    <property type="protein sequence ID" value="GMU07078.1"/>
    <property type="molecule type" value="Genomic_DNA"/>
</dbReference>
<dbReference type="Pfam" id="PF00437">
    <property type="entry name" value="T2SSE"/>
    <property type="match status" value="1"/>
</dbReference>
<dbReference type="Gene3D" id="3.40.50.300">
    <property type="entry name" value="P-loop containing nucleotide triphosphate hydrolases"/>
    <property type="match status" value="1"/>
</dbReference>
<name>A0ABQ6QUU7_9BACT</name>
<feature type="domain" description="Bacterial type II secretion system protein E" evidence="2">
    <location>
        <begin position="456"/>
        <end position="470"/>
    </location>
</feature>
<dbReference type="PANTHER" id="PTHR30486">
    <property type="entry name" value="TWITCHING MOTILITY PROTEIN PILT"/>
    <property type="match status" value="1"/>
</dbReference>
<evidence type="ECO:0000256" key="1">
    <source>
        <dbReference type="ARBA" id="ARBA00006611"/>
    </source>
</evidence>